<dbReference type="SUPFAM" id="SSF56601">
    <property type="entry name" value="beta-lactamase/transpeptidase-like"/>
    <property type="match status" value="1"/>
</dbReference>
<dbReference type="InterPro" id="IPR012338">
    <property type="entry name" value="Beta-lactam/transpept-like"/>
</dbReference>
<accession>A0ABP7S2C9</accession>
<sequence length="460" mass="50090">MIRLLAASLALVAAPLAAQPLSPAETAAVDRLVADTLKDTGVPAVSIAIVRDNRLVYAKAYGKASDTLGDARPEQPYQIASISKQFTAMAALLLEDEGKLSLDDKVAKWLPGITGGDRITIRQLLSHTAGLQDYWPQDYSFAAMERPAQPQEIIERWAKKPLDYEPGTRWQYSNTGYVVAGQIIEKAAGEPLLAFIQRRIFQPLGMNVRNQDDNMTATYPQGYERAALGQVRPVAWPGRGWMYATGMLAMSASDLAKWNIARLTRTGMPAEDWATQETPVLRTDGASNGYGLGVSNHWVRERRTIDHGGAAVGFLTKNAVYPDSRAAITVLTNADFSGASGSLLAGIEKIVLSTPDAAVVAGDRIADIRALYSGLVSGRLDRARLTDNLNYYFNANRTADYRSSLAPLGTPEITATGAPSLRGGFVNRSYRLKYATRELTLSTYAEPGENGRWEQFMITP</sequence>
<reference evidence="4" key="1">
    <citation type="journal article" date="2019" name="Int. J. Syst. Evol. Microbiol.">
        <title>The Global Catalogue of Microorganisms (GCM) 10K type strain sequencing project: providing services to taxonomists for standard genome sequencing and annotation.</title>
        <authorList>
            <consortium name="The Broad Institute Genomics Platform"/>
            <consortium name="The Broad Institute Genome Sequencing Center for Infectious Disease"/>
            <person name="Wu L."/>
            <person name="Ma J."/>
        </authorList>
    </citation>
    <scope>NUCLEOTIDE SEQUENCE [LARGE SCALE GENOMIC DNA]</scope>
    <source>
        <strain evidence="4">JCM 16603</strain>
    </source>
</reference>
<dbReference type="Gene3D" id="3.40.710.10">
    <property type="entry name" value="DD-peptidase/beta-lactamase superfamily"/>
    <property type="match status" value="1"/>
</dbReference>
<dbReference type="EMBL" id="BAAAZD010000002">
    <property type="protein sequence ID" value="GAA4005517.1"/>
    <property type="molecule type" value="Genomic_DNA"/>
</dbReference>
<proteinExistence type="predicted"/>
<dbReference type="Pfam" id="PF00144">
    <property type="entry name" value="Beta-lactamase"/>
    <property type="match status" value="1"/>
</dbReference>
<dbReference type="InterPro" id="IPR050491">
    <property type="entry name" value="AmpC-like"/>
</dbReference>
<dbReference type="Proteomes" id="UP001501310">
    <property type="component" value="Unassembled WGS sequence"/>
</dbReference>
<dbReference type="PANTHER" id="PTHR46825:SF9">
    <property type="entry name" value="BETA-LACTAMASE-RELATED DOMAIN-CONTAINING PROTEIN"/>
    <property type="match status" value="1"/>
</dbReference>
<comment type="caution">
    <text evidence="3">The sequence shown here is derived from an EMBL/GenBank/DDBJ whole genome shotgun (WGS) entry which is preliminary data.</text>
</comment>
<keyword evidence="4" id="KW-1185">Reference proteome</keyword>
<evidence type="ECO:0000313" key="3">
    <source>
        <dbReference type="EMBL" id="GAA4005517.1"/>
    </source>
</evidence>
<keyword evidence="1" id="KW-0732">Signal</keyword>
<dbReference type="RefSeq" id="WP_344709856.1">
    <property type="nucleotide sequence ID" value="NZ_BAAAZD010000002.1"/>
</dbReference>
<protein>
    <recommendedName>
        <fullName evidence="2">Beta-lactamase-related domain-containing protein</fullName>
    </recommendedName>
</protein>
<evidence type="ECO:0000313" key="4">
    <source>
        <dbReference type="Proteomes" id="UP001501310"/>
    </source>
</evidence>
<evidence type="ECO:0000259" key="2">
    <source>
        <dbReference type="Pfam" id="PF00144"/>
    </source>
</evidence>
<feature type="domain" description="Beta-lactamase-related" evidence="2">
    <location>
        <begin position="29"/>
        <end position="340"/>
    </location>
</feature>
<evidence type="ECO:0000256" key="1">
    <source>
        <dbReference type="SAM" id="SignalP"/>
    </source>
</evidence>
<feature type="chain" id="PRO_5046496287" description="Beta-lactamase-related domain-containing protein" evidence="1">
    <location>
        <begin position="19"/>
        <end position="460"/>
    </location>
</feature>
<name>A0ABP7S2C9_9SPHN</name>
<organism evidence="3 4">
    <name type="scientific">Sphingomonas humi</name>
    <dbReference type="NCBI Taxonomy" id="335630"/>
    <lineage>
        <taxon>Bacteria</taxon>
        <taxon>Pseudomonadati</taxon>
        <taxon>Pseudomonadota</taxon>
        <taxon>Alphaproteobacteria</taxon>
        <taxon>Sphingomonadales</taxon>
        <taxon>Sphingomonadaceae</taxon>
        <taxon>Sphingomonas</taxon>
    </lineage>
</organism>
<dbReference type="InterPro" id="IPR001466">
    <property type="entry name" value="Beta-lactam-related"/>
</dbReference>
<gene>
    <name evidence="3" type="ORF">GCM10022211_17280</name>
</gene>
<dbReference type="PANTHER" id="PTHR46825">
    <property type="entry name" value="D-ALANYL-D-ALANINE-CARBOXYPEPTIDASE/ENDOPEPTIDASE AMPH"/>
    <property type="match status" value="1"/>
</dbReference>
<feature type="signal peptide" evidence="1">
    <location>
        <begin position="1"/>
        <end position="18"/>
    </location>
</feature>